<evidence type="ECO:0000259" key="2">
    <source>
        <dbReference type="PROSITE" id="PS50181"/>
    </source>
</evidence>
<dbReference type="Gene3D" id="1.20.1280.50">
    <property type="match status" value="1"/>
</dbReference>
<dbReference type="PANTHER" id="PTHR34709:SF80">
    <property type="entry name" value="F-BOX DOMAIN-CONTAINING PROTEIN"/>
    <property type="match status" value="1"/>
</dbReference>
<proteinExistence type="predicted"/>
<organism evidence="3 4">
    <name type="scientific">Oryza sativa subsp. japonica</name>
    <name type="common">Rice</name>
    <dbReference type="NCBI Taxonomy" id="39947"/>
    <lineage>
        <taxon>Eukaryota</taxon>
        <taxon>Viridiplantae</taxon>
        <taxon>Streptophyta</taxon>
        <taxon>Embryophyta</taxon>
        <taxon>Tracheophyta</taxon>
        <taxon>Spermatophyta</taxon>
        <taxon>Magnoliopsida</taxon>
        <taxon>Liliopsida</taxon>
        <taxon>Poales</taxon>
        <taxon>Poaceae</taxon>
        <taxon>BOP clade</taxon>
        <taxon>Oryzoideae</taxon>
        <taxon>Oryzeae</taxon>
        <taxon>Oryzinae</taxon>
        <taxon>Oryza</taxon>
        <taxon>Oryza sativa</taxon>
    </lineage>
</organism>
<evidence type="ECO:0000313" key="3">
    <source>
        <dbReference type="EMBL" id="BAD46156.1"/>
    </source>
</evidence>
<reference evidence="4" key="1">
    <citation type="journal article" date="2005" name="Nature">
        <title>The map-based sequence of the rice genome.</title>
        <authorList>
            <consortium name="International rice genome sequencing project (IRGSP)"/>
            <person name="Matsumoto T."/>
            <person name="Wu J."/>
            <person name="Kanamori H."/>
            <person name="Katayose Y."/>
            <person name="Fujisawa M."/>
            <person name="Namiki N."/>
            <person name="Mizuno H."/>
            <person name="Yamamoto K."/>
            <person name="Antonio B.A."/>
            <person name="Baba T."/>
            <person name="Sakata K."/>
            <person name="Nagamura Y."/>
            <person name="Aoki H."/>
            <person name="Arikawa K."/>
            <person name="Arita K."/>
            <person name="Bito T."/>
            <person name="Chiden Y."/>
            <person name="Fujitsuka N."/>
            <person name="Fukunaka R."/>
            <person name="Hamada M."/>
            <person name="Harada C."/>
            <person name="Hayashi A."/>
            <person name="Hijishita S."/>
            <person name="Honda M."/>
            <person name="Hosokawa S."/>
            <person name="Ichikawa Y."/>
            <person name="Idonuma A."/>
            <person name="Iijima M."/>
            <person name="Ikeda M."/>
            <person name="Ikeno M."/>
            <person name="Ito K."/>
            <person name="Ito S."/>
            <person name="Ito T."/>
            <person name="Ito Y."/>
            <person name="Ito Y."/>
            <person name="Iwabuchi A."/>
            <person name="Kamiya K."/>
            <person name="Karasawa W."/>
            <person name="Kurita K."/>
            <person name="Katagiri S."/>
            <person name="Kikuta A."/>
            <person name="Kobayashi H."/>
            <person name="Kobayashi N."/>
            <person name="Machita K."/>
            <person name="Maehara T."/>
            <person name="Masukawa M."/>
            <person name="Mizubayashi T."/>
            <person name="Mukai Y."/>
            <person name="Nagasaki H."/>
            <person name="Nagata Y."/>
            <person name="Naito S."/>
            <person name="Nakashima M."/>
            <person name="Nakama Y."/>
            <person name="Nakamichi Y."/>
            <person name="Nakamura M."/>
            <person name="Meguro A."/>
            <person name="Negishi M."/>
            <person name="Ohta I."/>
            <person name="Ohta T."/>
            <person name="Okamoto M."/>
            <person name="Ono N."/>
            <person name="Saji S."/>
            <person name="Sakaguchi M."/>
            <person name="Sakai K."/>
            <person name="Shibata M."/>
            <person name="Shimokawa T."/>
            <person name="Song J."/>
            <person name="Takazaki Y."/>
            <person name="Terasawa K."/>
            <person name="Tsugane M."/>
            <person name="Tsuji K."/>
            <person name="Ueda S."/>
            <person name="Waki K."/>
            <person name="Yamagata H."/>
            <person name="Yamamoto M."/>
            <person name="Yamamoto S."/>
            <person name="Yamane H."/>
            <person name="Yoshiki S."/>
            <person name="Yoshihara R."/>
            <person name="Yukawa K."/>
            <person name="Zhong H."/>
            <person name="Yano M."/>
            <person name="Yuan Q."/>
            <person name="Ouyang S."/>
            <person name="Liu J."/>
            <person name="Jones K.M."/>
            <person name="Gansberger K."/>
            <person name="Moffat K."/>
            <person name="Hill J."/>
            <person name="Bera J."/>
            <person name="Fadrosh D."/>
            <person name="Jin S."/>
            <person name="Johri S."/>
            <person name="Kim M."/>
            <person name="Overton L."/>
            <person name="Reardon M."/>
            <person name="Tsitrin T."/>
            <person name="Vuong H."/>
            <person name="Weaver B."/>
            <person name="Ciecko A."/>
            <person name="Tallon L."/>
            <person name="Jackson J."/>
            <person name="Pai G."/>
            <person name="Aken S.V."/>
            <person name="Utterback T."/>
            <person name="Reidmuller S."/>
            <person name="Feldblyum T."/>
            <person name="Hsiao J."/>
            <person name="Zismann V."/>
            <person name="Iobst S."/>
            <person name="de Vazeille A.R."/>
            <person name="Buell C.R."/>
            <person name="Ying K."/>
            <person name="Li Y."/>
            <person name="Lu T."/>
            <person name="Huang Y."/>
            <person name="Zhao Q."/>
            <person name="Feng Q."/>
            <person name="Zhang L."/>
            <person name="Zhu J."/>
            <person name="Weng Q."/>
            <person name="Mu J."/>
            <person name="Lu Y."/>
            <person name="Fan D."/>
            <person name="Liu Y."/>
            <person name="Guan J."/>
            <person name="Zhang Y."/>
            <person name="Yu S."/>
            <person name="Liu X."/>
            <person name="Zhang Y."/>
            <person name="Hong G."/>
            <person name="Han B."/>
            <person name="Choisne N."/>
            <person name="Demange N."/>
            <person name="Orjeda G."/>
            <person name="Samain S."/>
            <person name="Cattolico L."/>
            <person name="Pelletier E."/>
            <person name="Couloux A."/>
            <person name="Segurens B."/>
            <person name="Wincker P."/>
            <person name="D'Hont A."/>
            <person name="Scarpelli C."/>
            <person name="Weissenbach J."/>
            <person name="Salanoubat M."/>
            <person name="Quetier F."/>
            <person name="Yu Y."/>
            <person name="Kim H.R."/>
            <person name="Rambo T."/>
            <person name="Currie J."/>
            <person name="Collura K."/>
            <person name="Luo M."/>
            <person name="Yang T."/>
            <person name="Ammiraju J.S.S."/>
            <person name="Engler F."/>
            <person name="Soderlund C."/>
            <person name="Wing R.A."/>
            <person name="Palmer L.E."/>
            <person name="de la Bastide M."/>
            <person name="Spiegel L."/>
            <person name="Nascimento L."/>
            <person name="Zutavern T."/>
            <person name="O'Shaughnessy A."/>
            <person name="Dike S."/>
            <person name="Dedhia N."/>
            <person name="Preston R."/>
            <person name="Balija V."/>
            <person name="McCombie W.R."/>
            <person name="Chow T."/>
            <person name="Chen H."/>
            <person name="Chung M."/>
            <person name="Chen C."/>
            <person name="Shaw J."/>
            <person name="Wu H."/>
            <person name="Hsiao K."/>
            <person name="Chao Y."/>
            <person name="Chu M."/>
            <person name="Cheng C."/>
            <person name="Hour A."/>
            <person name="Lee P."/>
            <person name="Lin S."/>
            <person name="Lin Y."/>
            <person name="Liou J."/>
            <person name="Liu S."/>
            <person name="Hsing Y."/>
            <person name="Raghuvanshi S."/>
            <person name="Mohanty A."/>
            <person name="Bharti A.K."/>
            <person name="Gaur A."/>
            <person name="Gupta V."/>
            <person name="Kumar D."/>
            <person name="Ravi V."/>
            <person name="Vij S."/>
            <person name="Kapur A."/>
            <person name="Khurana P."/>
            <person name="Khurana P."/>
            <person name="Khurana J.P."/>
            <person name="Tyagi A.K."/>
            <person name="Gaikwad K."/>
            <person name="Singh A."/>
            <person name="Dalal V."/>
            <person name="Srivastava S."/>
            <person name="Dixit A."/>
            <person name="Pal A.K."/>
            <person name="Ghazi I.A."/>
            <person name="Yadav M."/>
            <person name="Pandit A."/>
            <person name="Bhargava A."/>
            <person name="Sureshbabu K."/>
            <person name="Batra K."/>
            <person name="Sharma T.R."/>
            <person name="Mohapatra T."/>
            <person name="Singh N.K."/>
            <person name="Messing J."/>
            <person name="Nelson A.B."/>
            <person name="Fuks G."/>
            <person name="Kavchok S."/>
            <person name="Keizer G."/>
            <person name="Linton E."/>
            <person name="Llaca V."/>
            <person name="Song R."/>
            <person name="Tanyolac B."/>
            <person name="Young S."/>
            <person name="Ho-Il K."/>
            <person name="Hahn J.H."/>
            <person name="Sangsakoo G."/>
            <person name="Vanavichit A."/>
            <person name="de Mattos Luiz.A.T."/>
            <person name="Zimmer P.D."/>
            <person name="Malone G."/>
            <person name="Dellagostin O."/>
            <person name="de Oliveira A.C."/>
            <person name="Bevan M."/>
            <person name="Bancroft I."/>
            <person name="Minx P."/>
            <person name="Cordum H."/>
            <person name="Wilson R."/>
            <person name="Cheng Z."/>
            <person name="Jin W."/>
            <person name="Jiang J."/>
            <person name="Leong S.A."/>
            <person name="Iwama H."/>
            <person name="Gojobori T."/>
            <person name="Itoh T."/>
            <person name="Niimura Y."/>
            <person name="Fujii Y."/>
            <person name="Habara T."/>
            <person name="Sakai H."/>
            <person name="Sato Y."/>
            <person name="Wilson G."/>
            <person name="Kumar K."/>
            <person name="McCouch S."/>
            <person name="Juretic N."/>
            <person name="Hoen D."/>
            <person name="Wright S."/>
            <person name="Bruskiewich R."/>
            <person name="Bureau T."/>
            <person name="Miyao A."/>
            <person name="Hirochika H."/>
            <person name="Nishikawa T."/>
            <person name="Kadowaki K."/>
            <person name="Sugiura M."/>
            <person name="Burr B."/>
            <person name="Sasaki T."/>
        </authorList>
    </citation>
    <scope>NUCLEOTIDE SEQUENCE [LARGE SCALE GENOMIC DNA]</scope>
    <source>
        <strain evidence="4">cv. Nipponbare</strain>
    </source>
</reference>
<dbReference type="Pfam" id="PF00646">
    <property type="entry name" value="F-box"/>
    <property type="match status" value="1"/>
</dbReference>
<protein>
    <recommendedName>
        <fullName evidence="2">F-box domain-containing protein</fullName>
    </recommendedName>
</protein>
<dbReference type="SMART" id="SM00256">
    <property type="entry name" value="FBOX"/>
    <property type="match status" value="1"/>
</dbReference>
<name>Q652W1_ORYSJ</name>
<evidence type="ECO:0000313" key="4">
    <source>
        <dbReference type="Proteomes" id="UP000000763"/>
    </source>
</evidence>
<dbReference type="SUPFAM" id="SSF81383">
    <property type="entry name" value="F-box domain"/>
    <property type="match status" value="1"/>
</dbReference>
<dbReference type="AlphaFoldDB" id="Q652W1"/>
<evidence type="ECO:0000256" key="1">
    <source>
        <dbReference type="SAM" id="MobiDB-lite"/>
    </source>
</evidence>
<dbReference type="EMBL" id="AP005518">
    <property type="protein sequence ID" value="BAD46156.1"/>
    <property type="molecule type" value="Genomic_DNA"/>
</dbReference>
<dbReference type="PANTHER" id="PTHR34709">
    <property type="entry name" value="OS10G0396666 PROTEIN"/>
    <property type="match status" value="1"/>
</dbReference>
<sequence>MAFHASRWTPPGHSIEQTEFVFQWSDLVGPIFSEQIGIASNVTHGGGAVWHFVEQHERSCGSPMPISAAAQGRCRESSETERVGFAGALEEGSGGVVMAKYAHRMRKYTDRWWRPPPTAAAAGGEDPKAVSQDAICKNAATPPRSPPPSAMDHVDVDGDVLVSGTARAQVSDGEVSPTKRVKLSSTSGGDDDDAVIGGGGEDRLSSLPDDVLLLILLRLSTAAAAARTSLISRRWRGLWDKHALVTFADHDGPAAARGRAAAALLPPPSFAATAAAAQAEVACSSDRQNTHCLPVAARRHQNPLALSLPWMRGFEIYDS</sequence>
<dbReference type="InterPro" id="IPR055312">
    <property type="entry name" value="FBL15-like"/>
</dbReference>
<dbReference type="Proteomes" id="UP000000763">
    <property type="component" value="Chromosome 6"/>
</dbReference>
<accession>Q652W1</accession>
<feature type="region of interest" description="Disordered" evidence="1">
    <location>
        <begin position="167"/>
        <end position="201"/>
    </location>
</feature>
<feature type="domain" description="F-box" evidence="2">
    <location>
        <begin position="201"/>
        <end position="250"/>
    </location>
</feature>
<gene>
    <name evidence="3" type="primary">P0046H10.15</name>
</gene>
<reference evidence="4" key="2">
    <citation type="journal article" date="2008" name="Nucleic Acids Res.">
        <title>The rice annotation project database (RAP-DB): 2008 update.</title>
        <authorList>
            <consortium name="The rice annotation project (RAP)"/>
        </authorList>
    </citation>
    <scope>GENOME REANNOTATION</scope>
    <source>
        <strain evidence="4">cv. Nipponbare</strain>
    </source>
</reference>
<dbReference type="InterPro" id="IPR001810">
    <property type="entry name" value="F-box_dom"/>
</dbReference>
<dbReference type="PROSITE" id="PS50181">
    <property type="entry name" value="FBOX"/>
    <property type="match status" value="1"/>
</dbReference>
<dbReference type="InterPro" id="IPR036047">
    <property type="entry name" value="F-box-like_dom_sf"/>
</dbReference>